<sequence length="151" mass="17351">MDREDRSLIDQCFPQLAQDIIPVDMLPYLPCLTQTDKEGIKSEEVNRGPYRATILLLDRIQRRTNGFQELVDALRWTGCGHLADLLVPGGEEGHHVDDPPEIDQRRGPAEIQLQPLDHEVITDCIVEYFQFVVDMKPKNPTEILNIDEKLY</sequence>
<keyword evidence="3" id="KW-0399">Innate immunity</keyword>
<evidence type="ECO:0000256" key="3">
    <source>
        <dbReference type="ARBA" id="ARBA00022588"/>
    </source>
</evidence>
<dbReference type="InterPro" id="IPR011029">
    <property type="entry name" value="DEATH-like_dom_sf"/>
</dbReference>
<evidence type="ECO:0000256" key="4">
    <source>
        <dbReference type="ARBA" id="ARBA00022843"/>
    </source>
</evidence>
<keyword evidence="2" id="KW-0597">Phosphoprotein</keyword>
<reference evidence="7 8" key="1">
    <citation type="submission" date="2022-05" db="EMBL/GenBank/DDBJ databases">
        <authorList>
            <consortium name="Genoscope - CEA"/>
            <person name="William W."/>
        </authorList>
    </citation>
    <scope>NUCLEOTIDE SEQUENCE [LARGE SCALE GENOMIC DNA]</scope>
</reference>
<evidence type="ECO:0000259" key="6">
    <source>
        <dbReference type="Pfam" id="PF16739"/>
    </source>
</evidence>
<evidence type="ECO:0000256" key="5">
    <source>
        <dbReference type="ARBA" id="ARBA00022859"/>
    </source>
</evidence>
<gene>
    <name evidence="7" type="ORF">PEVE_00026155</name>
</gene>
<evidence type="ECO:0000313" key="7">
    <source>
        <dbReference type="EMBL" id="CAH3193591.1"/>
    </source>
</evidence>
<dbReference type="EMBL" id="CALNXI010003534">
    <property type="protein sequence ID" value="CAH3193591.1"/>
    <property type="molecule type" value="Genomic_DNA"/>
</dbReference>
<dbReference type="InterPro" id="IPR031964">
    <property type="entry name" value="CARD_dom"/>
</dbReference>
<evidence type="ECO:0000313" key="8">
    <source>
        <dbReference type="Proteomes" id="UP001159427"/>
    </source>
</evidence>
<keyword evidence="8" id="KW-1185">Reference proteome</keyword>
<accession>A0ABN8SR59</accession>
<keyword evidence="4" id="KW-0832">Ubl conjugation</keyword>
<dbReference type="Gene3D" id="1.10.533.10">
    <property type="entry name" value="Death Domain, Fas"/>
    <property type="match status" value="1"/>
</dbReference>
<organism evidence="7 8">
    <name type="scientific">Porites evermanni</name>
    <dbReference type="NCBI Taxonomy" id="104178"/>
    <lineage>
        <taxon>Eukaryota</taxon>
        <taxon>Metazoa</taxon>
        <taxon>Cnidaria</taxon>
        <taxon>Anthozoa</taxon>
        <taxon>Hexacorallia</taxon>
        <taxon>Scleractinia</taxon>
        <taxon>Fungiina</taxon>
        <taxon>Poritidae</taxon>
        <taxon>Porites</taxon>
    </lineage>
</organism>
<keyword evidence="1" id="KW-1017">Isopeptide bond</keyword>
<dbReference type="SUPFAM" id="SSF47986">
    <property type="entry name" value="DEATH domain"/>
    <property type="match status" value="1"/>
</dbReference>
<proteinExistence type="predicted"/>
<dbReference type="Proteomes" id="UP001159427">
    <property type="component" value="Unassembled WGS sequence"/>
</dbReference>
<evidence type="ECO:0000256" key="1">
    <source>
        <dbReference type="ARBA" id="ARBA00022499"/>
    </source>
</evidence>
<keyword evidence="5" id="KW-0391">Immunity</keyword>
<dbReference type="Pfam" id="PF16739">
    <property type="entry name" value="CARD_2"/>
    <property type="match status" value="1"/>
</dbReference>
<protein>
    <recommendedName>
        <fullName evidence="6">Caspase recruitment domain-containing protein</fullName>
    </recommendedName>
</protein>
<feature type="domain" description="Caspase recruitment" evidence="6">
    <location>
        <begin position="1"/>
        <end position="86"/>
    </location>
</feature>
<evidence type="ECO:0000256" key="2">
    <source>
        <dbReference type="ARBA" id="ARBA00022553"/>
    </source>
</evidence>
<name>A0ABN8SR59_9CNID</name>
<comment type="caution">
    <text evidence="7">The sequence shown here is derived from an EMBL/GenBank/DDBJ whole genome shotgun (WGS) entry which is preliminary data.</text>
</comment>